<evidence type="ECO:0000313" key="2">
    <source>
        <dbReference type="EMBL" id="KRZ46488.1"/>
    </source>
</evidence>
<organism evidence="2 3">
    <name type="scientific">Trichinella nativa</name>
    <dbReference type="NCBI Taxonomy" id="6335"/>
    <lineage>
        <taxon>Eukaryota</taxon>
        <taxon>Metazoa</taxon>
        <taxon>Ecdysozoa</taxon>
        <taxon>Nematoda</taxon>
        <taxon>Enoplea</taxon>
        <taxon>Dorylaimia</taxon>
        <taxon>Trichinellida</taxon>
        <taxon>Trichinellidae</taxon>
        <taxon>Trichinella</taxon>
    </lineage>
</organism>
<protein>
    <submittedName>
        <fullName evidence="2">Uncharacterized protein</fullName>
    </submittedName>
</protein>
<feature type="region of interest" description="Disordered" evidence="1">
    <location>
        <begin position="1"/>
        <end position="32"/>
    </location>
</feature>
<keyword evidence="3" id="KW-1185">Reference proteome</keyword>
<reference evidence="2 3" key="1">
    <citation type="submission" date="2015-05" db="EMBL/GenBank/DDBJ databases">
        <title>Evolution of Trichinella species and genotypes.</title>
        <authorList>
            <person name="Korhonen P.K."/>
            <person name="Edoardo P."/>
            <person name="Giuseppe L.R."/>
            <person name="Gasser R.B."/>
        </authorList>
    </citation>
    <scope>NUCLEOTIDE SEQUENCE [LARGE SCALE GENOMIC DNA]</scope>
    <source>
        <strain evidence="2">ISS10</strain>
    </source>
</reference>
<name>A0A0V1KH39_9BILA</name>
<dbReference type="AlphaFoldDB" id="A0A0V1KH39"/>
<evidence type="ECO:0000256" key="1">
    <source>
        <dbReference type="SAM" id="MobiDB-lite"/>
    </source>
</evidence>
<sequence>MFDVINDAHQKIGDAGEEKHFEKHRINGPRWT</sequence>
<proteinExistence type="predicted"/>
<comment type="caution">
    <text evidence="2">The sequence shown here is derived from an EMBL/GenBank/DDBJ whole genome shotgun (WGS) entry which is preliminary data.</text>
</comment>
<evidence type="ECO:0000313" key="3">
    <source>
        <dbReference type="Proteomes" id="UP000054721"/>
    </source>
</evidence>
<accession>A0A0V1KH39</accession>
<dbReference type="Proteomes" id="UP000054721">
    <property type="component" value="Unassembled WGS sequence"/>
</dbReference>
<gene>
    <name evidence="2" type="ORF">T02_7220</name>
</gene>
<dbReference type="EMBL" id="JYDW01003176">
    <property type="protein sequence ID" value="KRZ46488.1"/>
    <property type="molecule type" value="Genomic_DNA"/>
</dbReference>
<feature type="compositionally biased region" description="Basic and acidic residues" evidence="1">
    <location>
        <begin position="1"/>
        <end position="25"/>
    </location>
</feature>